<dbReference type="PANTHER" id="PTHR30106">
    <property type="entry name" value="INNER MEMBRANE PROTEIN YEIH-RELATED"/>
    <property type="match status" value="1"/>
</dbReference>
<evidence type="ECO:0000256" key="3">
    <source>
        <dbReference type="ARBA" id="ARBA00022475"/>
    </source>
</evidence>
<dbReference type="AlphaFoldDB" id="A0LP57"/>
<protein>
    <recommendedName>
        <fullName evidence="10">Sulfate exporter family transporter</fullName>
    </recommendedName>
</protein>
<feature type="transmembrane region" description="Helical" evidence="7">
    <location>
        <begin position="30"/>
        <end position="48"/>
    </location>
</feature>
<comment type="similarity">
    <text evidence="2">Belongs to the UPF0324 family.</text>
</comment>
<dbReference type="EMBL" id="CP000478">
    <property type="protein sequence ID" value="ABK19209.1"/>
    <property type="molecule type" value="Genomic_DNA"/>
</dbReference>
<name>A0LP57_SYNFM</name>
<dbReference type="InterPro" id="IPR018383">
    <property type="entry name" value="UPF0324_pro"/>
</dbReference>
<feature type="transmembrane region" description="Helical" evidence="7">
    <location>
        <begin position="372"/>
        <end position="393"/>
    </location>
</feature>
<dbReference type="eggNOG" id="COG2855">
    <property type="taxonomic scope" value="Bacteria"/>
</dbReference>
<keyword evidence="3" id="KW-1003">Cell membrane</keyword>
<evidence type="ECO:0000256" key="6">
    <source>
        <dbReference type="ARBA" id="ARBA00023136"/>
    </source>
</evidence>
<feature type="transmembrane region" description="Helical" evidence="7">
    <location>
        <begin position="225"/>
        <end position="244"/>
    </location>
</feature>
<dbReference type="RefSeq" id="WP_011700334.1">
    <property type="nucleotide sequence ID" value="NC_008554.1"/>
</dbReference>
<evidence type="ECO:0000313" key="8">
    <source>
        <dbReference type="EMBL" id="ABK19209.1"/>
    </source>
</evidence>
<dbReference type="Pfam" id="PF03601">
    <property type="entry name" value="Cons_hypoth698"/>
    <property type="match status" value="1"/>
</dbReference>
<dbReference type="GO" id="GO:0005886">
    <property type="term" value="C:plasma membrane"/>
    <property type="evidence" value="ECO:0007669"/>
    <property type="project" value="UniProtKB-SubCell"/>
</dbReference>
<organism evidence="8 9">
    <name type="scientific">Syntrophobacter fumaroxidans (strain DSM 10017 / MPOB)</name>
    <dbReference type="NCBI Taxonomy" id="335543"/>
    <lineage>
        <taxon>Bacteria</taxon>
        <taxon>Pseudomonadati</taxon>
        <taxon>Thermodesulfobacteriota</taxon>
        <taxon>Syntrophobacteria</taxon>
        <taxon>Syntrophobacterales</taxon>
        <taxon>Syntrophobacteraceae</taxon>
        <taxon>Syntrophobacter</taxon>
    </lineage>
</organism>
<feature type="transmembrane region" description="Helical" evidence="7">
    <location>
        <begin position="552"/>
        <end position="575"/>
    </location>
</feature>
<dbReference type="HOGENOM" id="CLU_033541_6_0_7"/>
<dbReference type="FunCoup" id="A0LP57">
    <property type="interactions" value="91"/>
</dbReference>
<keyword evidence="4 7" id="KW-0812">Transmembrane</keyword>
<feature type="transmembrane region" description="Helical" evidence="7">
    <location>
        <begin position="251"/>
        <end position="270"/>
    </location>
</feature>
<dbReference type="OrthoDB" id="9766798at2"/>
<feature type="transmembrane region" description="Helical" evidence="7">
    <location>
        <begin position="343"/>
        <end position="365"/>
    </location>
</feature>
<reference evidence="8 9" key="1">
    <citation type="submission" date="2006-10" db="EMBL/GenBank/DDBJ databases">
        <title>Complete sequence of Syntrophobacter fumaroxidans MPOB.</title>
        <authorList>
            <consortium name="US DOE Joint Genome Institute"/>
            <person name="Copeland A."/>
            <person name="Lucas S."/>
            <person name="Lapidus A."/>
            <person name="Barry K."/>
            <person name="Detter J.C."/>
            <person name="Glavina del Rio T."/>
            <person name="Hammon N."/>
            <person name="Israni S."/>
            <person name="Pitluck S."/>
            <person name="Goltsman E.G."/>
            <person name="Martinez M."/>
            <person name="Schmutz J."/>
            <person name="Larimer F."/>
            <person name="Land M."/>
            <person name="Hauser L."/>
            <person name="Kyrpides N."/>
            <person name="Kim E."/>
            <person name="Boone D.R."/>
            <person name="Brockman F."/>
            <person name="Culley D."/>
            <person name="Ferry J."/>
            <person name="Gunsalus R."/>
            <person name="McInerney M.J."/>
            <person name="Morrison M."/>
            <person name="Plugge C."/>
            <person name="Rohlin L."/>
            <person name="Scholten J."/>
            <person name="Sieber J."/>
            <person name="Stams A.J.M."/>
            <person name="Worm P."/>
            <person name="Henstra A.M."/>
            <person name="Richardson P."/>
        </authorList>
    </citation>
    <scope>NUCLEOTIDE SEQUENCE [LARGE SCALE GENOMIC DNA]</scope>
    <source>
        <strain evidence="9">DSM 10017 / MPOB</strain>
    </source>
</reference>
<feature type="transmembrane region" description="Helical" evidence="7">
    <location>
        <begin position="200"/>
        <end position="219"/>
    </location>
</feature>
<gene>
    <name evidence="8" type="ordered locus">Sfum_3539</name>
</gene>
<dbReference type="InParanoid" id="A0LP57"/>
<evidence type="ECO:0000256" key="4">
    <source>
        <dbReference type="ARBA" id="ARBA00022692"/>
    </source>
</evidence>
<keyword evidence="5 7" id="KW-1133">Transmembrane helix</keyword>
<dbReference type="Proteomes" id="UP000001784">
    <property type="component" value="Chromosome"/>
</dbReference>
<keyword evidence="6 7" id="KW-0472">Membrane</keyword>
<dbReference type="PANTHER" id="PTHR30106:SF1">
    <property type="entry name" value="UPF0324 MEMBRANE PROTEIN FN0533"/>
    <property type="match status" value="1"/>
</dbReference>
<evidence type="ECO:0000256" key="2">
    <source>
        <dbReference type="ARBA" id="ARBA00007977"/>
    </source>
</evidence>
<evidence type="ECO:0000256" key="1">
    <source>
        <dbReference type="ARBA" id="ARBA00004651"/>
    </source>
</evidence>
<keyword evidence="9" id="KW-1185">Reference proteome</keyword>
<feature type="transmembrane region" description="Helical" evidence="7">
    <location>
        <begin position="438"/>
        <end position="455"/>
    </location>
</feature>
<dbReference type="KEGG" id="sfu:Sfum_3539"/>
<comment type="subcellular location">
    <subcellularLocation>
        <location evidence="1">Cell membrane</location>
        <topology evidence="1">Multi-pass membrane protein</topology>
    </subcellularLocation>
</comment>
<accession>A0LP57</accession>
<evidence type="ECO:0000256" key="5">
    <source>
        <dbReference type="ARBA" id="ARBA00022989"/>
    </source>
</evidence>
<proteinExistence type="inferred from homology"/>
<sequence length="582" mass="63425">MADKNGKEPEYVVIESGKTSFRDLYTKEDWMAIWMGFLLLIIGLAIYLPQPPEKSAEIPKYNATMKEEAAKAPFKTIEWYNASSAKKGIRARDQEFGKTIQNFFAAPGKWSENPLDAVYRSKEQADAMNAKAKEAADKAKAAEDGALATAKTAQAAAAAAGFKDTGLNEAADKEIKAWQAAKEKSSKAKGSASNKPFNRIYYLIGLCAILAVFFGIGKAVMGESFGRFVLGFPVVFLLAVLAYMAETQSLMSYWGFGFPLWAIIFGLLISNTVGTPKWVQPAVATEFFIKTGLVLLGAEILFNKILAIGKPGIFVAWVCTPITLILTYWFGQRVIKMPSKTLNITISADMSVCGVSAAIATAAACRAKKEELTLAIGLSMVFTAICMVAQPAFAKLVGLPQILAGAWMGSTIDSTGAVAAAGAFYGEKALYVAATIKMIQNVLIGVTAFCVAVYWCAKVECAPGTKVSWWEVWYRFPKFVIGFIVASIVFSFIDQGMGKDMSTVMIDQGVLRGFTRIAREWFFALAFTSIGLETNFREFGPYFKGGKPLTLYVFGQSFQLMLTLVVAYIMFYIIFPEVTAGI</sequence>
<feature type="transmembrane region" description="Helical" evidence="7">
    <location>
        <begin position="405"/>
        <end position="426"/>
    </location>
</feature>
<evidence type="ECO:0000313" key="9">
    <source>
        <dbReference type="Proteomes" id="UP000001784"/>
    </source>
</evidence>
<feature type="transmembrane region" description="Helical" evidence="7">
    <location>
        <begin position="314"/>
        <end position="331"/>
    </location>
</feature>
<feature type="transmembrane region" description="Helical" evidence="7">
    <location>
        <begin position="282"/>
        <end position="302"/>
    </location>
</feature>
<feature type="transmembrane region" description="Helical" evidence="7">
    <location>
        <begin position="475"/>
        <end position="493"/>
    </location>
</feature>
<evidence type="ECO:0008006" key="10">
    <source>
        <dbReference type="Google" id="ProtNLM"/>
    </source>
</evidence>
<dbReference type="STRING" id="335543.Sfum_3539"/>
<evidence type="ECO:0000256" key="7">
    <source>
        <dbReference type="SAM" id="Phobius"/>
    </source>
</evidence>